<organism evidence="1 2">
    <name type="scientific">Pseudoloma neurophilia</name>
    <dbReference type="NCBI Taxonomy" id="146866"/>
    <lineage>
        <taxon>Eukaryota</taxon>
        <taxon>Fungi</taxon>
        <taxon>Fungi incertae sedis</taxon>
        <taxon>Microsporidia</taxon>
        <taxon>Pseudoloma</taxon>
    </lineage>
</organism>
<dbReference type="OrthoDB" id="2194683at2759"/>
<reference evidence="1 2" key="1">
    <citation type="submission" date="2015-07" db="EMBL/GenBank/DDBJ databases">
        <title>The genome of Pseudoloma neurophilia, a relevant intracellular parasite of the zebrafish.</title>
        <authorList>
            <person name="Ndikumana S."/>
            <person name="Pelin A."/>
            <person name="Sanders J."/>
            <person name="Corradi N."/>
        </authorList>
    </citation>
    <scope>NUCLEOTIDE SEQUENCE [LARGE SCALE GENOMIC DNA]</scope>
    <source>
        <strain evidence="1 2">MK1</strain>
    </source>
</reference>
<accession>A0A0R0LX60</accession>
<dbReference type="AlphaFoldDB" id="A0A0R0LX60"/>
<dbReference type="Proteomes" id="UP000051530">
    <property type="component" value="Unassembled WGS sequence"/>
</dbReference>
<protein>
    <submittedName>
        <fullName evidence="1">Uncharacterized protein</fullName>
    </submittedName>
</protein>
<dbReference type="VEuPathDB" id="MicrosporidiaDB:M153_4930001947"/>
<dbReference type="EMBL" id="LGUB01000182">
    <property type="protein sequence ID" value="KRH93906.1"/>
    <property type="molecule type" value="Genomic_DNA"/>
</dbReference>
<sequence length="554" mass="65450">MLKKLIIFDTPPDFTHSLLNRCIRGSDFIIATLSDNQIKKLRSVLNNDMVCLEDVRKPLDDCLRLRMIQKIDWHFQEKLNLLEEQKNTGESKELPKFENQSEIDEHVTFLQEKFVINTDSSTQIMMNSFICPQILKIFQGSVLMSTKSEFIIHNNLIYRHYLDEIFIWGQLDTGKYYFSNDDKYLVVRKTDSTVLYYLDTMERQIHPQSNRIAFGRDILLLDHLLIELKENAKEIYKPIIEESKNKHSIVNDWVDSTEEELLDHIYLKQFDDIWFAPIKHEFITIADEKLTLYRYNGPEDTDSSENNENIQTSAKPVIVRTNISSDMVKEIQFCENRCFAIISKYINNRLKYFIESYCDYVTVTELTENMDLTFRFSDETFLIGSGNKLEYYRLKNKRFVLMNTVEGVLSNLIDLKGEFYCCVSKKEEILFYKNKELIKSQPPNHHNNVNNISFSATGLFIMAYNQIQLTLFDCNGEFVWNKIFGDLRAVTFFDLPKISQKKKKMFKSLAKDDEDAFFNTFLGKNKDQNVHCFRKKEKTLEEKRKSWLKFLCAL</sequence>
<evidence type="ECO:0000313" key="1">
    <source>
        <dbReference type="EMBL" id="KRH93906.1"/>
    </source>
</evidence>
<gene>
    <name evidence="1" type="ORF">M153_4930001947</name>
</gene>
<evidence type="ECO:0000313" key="2">
    <source>
        <dbReference type="Proteomes" id="UP000051530"/>
    </source>
</evidence>
<comment type="caution">
    <text evidence="1">The sequence shown here is derived from an EMBL/GenBank/DDBJ whole genome shotgun (WGS) entry which is preliminary data.</text>
</comment>
<name>A0A0R0LX60_9MICR</name>
<proteinExistence type="predicted"/>
<keyword evidence="2" id="KW-1185">Reference proteome</keyword>